<dbReference type="InterPro" id="IPR038658">
    <property type="entry name" value="SsgB_sf"/>
</dbReference>
<dbReference type="GO" id="GO:0030428">
    <property type="term" value="C:cell septum"/>
    <property type="evidence" value="ECO:0007669"/>
    <property type="project" value="UniProtKB-SubCell"/>
</dbReference>
<dbReference type="GO" id="GO:0000917">
    <property type="term" value="P:division septum assembly"/>
    <property type="evidence" value="ECO:0007669"/>
    <property type="project" value="UniProtKB-KW"/>
</dbReference>
<comment type="similarity">
    <text evidence="2">Belongs to the SsgA family.</text>
</comment>
<dbReference type="Proteomes" id="UP000676325">
    <property type="component" value="Unassembled WGS sequence"/>
</dbReference>
<dbReference type="RefSeq" id="WP_212518820.1">
    <property type="nucleotide sequence ID" value="NZ_JAGSOH010000039.1"/>
</dbReference>
<keyword evidence="6" id="KW-0131">Cell cycle</keyword>
<keyword evidence="3" id="KW-0132">Cell division</keyword>
<dbReference type="Pfam" id="PF04686">
    <property type="entry name" value="SsgA"/>
    <property type="match status" value="1"/>
</dbReference>
<keyword evidence="4" id="KW-0749">Sporulation</keyword>
<evidence type="ECO:0000313" key="7">
    <source>
        <dbReference type="EMBL" id="MBR7827680.1"/>
    </source>
</evidence>
<dbReference type="InterPro" id="IPR006776">
    <property type="entry name" value="SsgB"/>
</dbReference>
<dbReference type="GO" id="GO:0030435">
    <property type="term" value="P:sporulation resulting in formation of a cellular spore"/>
    <property type="evidence" value="ECO:0007669"/>
    <property type="project" value="UniProtKB-KW"/>
</dbReference>
<dbReference type="Gene3D" id="2.30.31.20">
    <property type="entry name" value="Sporulation-specific cell division protein SsgB"/>
    <property type="match status" value="1"/>
</dbReference>
<dbReference type="AlphaFoldDB" id="A0A941EC70"/>
<organism evidence="7 8">
    <name type="scientific">Actinospica acidithermotolerans</name>
    <dbReference type="NCBI Taxonomy" id="2828514"/>
    <lineage>
        <taxon>Bacteria</taxon>
        <taxon>Bacillati</taxon>
        <taxon>Actinomycetota</taxon>
        <taxon>Actinomycetes</taxon>
        <taxon>Catenulisporales</taxon>
        <taxon>Actinospicaceae</taxon>
        <taxon>Actinospica</taxon>
    </lineage>
</organism>
<keyword evidence="8" id="KW-1185">Reference proteome</keyword>
<name>A0A941EC70_9ACTN</name>
<dbReference type="EMBL" id="JAGSOH010000039">
    <property type="protein sequence ID" value="MBR7827680.1"/>
    <property type="molecule type" value="Genomic_DNA"/>
</dbReference>
<sequence>MSTMTECLTAHLIIDQEAGVDFTITASYDVTDPYAVRLDFPVLGPDGHLLNWVFGRALLDEGLSGPAGEGDVHVWPCGPDLVMLELCSETGSALMALPARQVRAFLFLSYAEVPPGYEGDYIEIDRLLHDLTDRA</sequence>
<keyword evidence="5" id="KW-0717">Septation</keyword>
<evidence type="ECO:0000256" key="4">
    <source>
        <dbReference type="ARBA" id="ARBA00022969"/>
    </source>
</evidence>
<evidence type="ECO:0000313" key="8">
    <source>
        <dbReference type="Proteomes" id="UP000676325"/>
    </source>
</evidence>
<accession>A0A941EC70</accession>
<reference evidence="7" key="1">
    <citation type="submission" date="2021-04" db="EMBL/GenBank/DDBJ databases">
        <title>Genome based classification of Actinospica acidithermotolerans sp. nov., an actinobacterium isolated from an Indonesian hot spring.</title>
        <authorList>
            <person name="Kusuma A.B."/>
            <person name="Putra K.E."/>
            <person name="Nafisah S."/>
            <person name="Loh J."/>
            <person name="Nouioui I."/>
            <person name="Goodfellow M."/>
        </authorList>
    </citation>
    <scope>NUCLEOTIDE SEQUENCE</scope>
    <source>
        <strain evidence="7">MGRD01-02</strain>
    </source>
</reference>
<protein>
    <submittedName>
        <fullName evidence="7">SsgA family sporulation/cell division regulator</fullName>
    </submittedName>
</protein>
<comment type="caution">
    <text evidence="7">The sequence shown here is derived from an EMBL/GenBank/DDBJ whole genome shotgun (WGS) entry which is preliminary data.</text>
</comment>
<comment type="subcellular location">
    <subcellularLocation>
        <location evidence="1">Cell septum</location>
    </subcellularLocation>
</comment>
<evidence type="ECO:0000256" key="5">
    <source>
        <dbReference type="ARBA" id="ARBA00023210"/>
    </source>
</evidence>
<evidence type="ECO:0000256" key="2">
    <source>
        <dbReference type="ARBA" id="ARBA00009323"/>
    </source>
</evidence>
<evidence type="ECO:0000256" key="3">
    <source>
        <dbReference type="ARBA" id="ARBA00022618"/>
    </source>
</evidence>
<evidence type="ECO:0000256" key="1">
    <source>
        <dbReference type="ARBA" id="ARBA00004431"/>
    </source>
</evidence>
<evidence type="ECO:0000256" key="6">
    <source>
        <dbReference type="ARBA" id="ARBA00023306"/>
    </source>
</evidence>
<gene>
    <name evidence="7" type="ORF">KDK95_15280</name>
</gene>
<proteinExistence type="inferred from homology"/>